<evidence type="ECO:0008006" key="4">
    <source>
        <dbReference type="Google" id="ProtNLM"/>
    </source>
</evidence>
<dbReference type="InterPro" id="IPR015943">
    <property type="entry name" value="WD40/YVTN_repeat-like_dom_sf"/>
</dbReference>
<accession>A0ABN2M7B3</accession>
<evidence type="ECO:0000256" key="1">
    <source>
        <dbReference type="SAM" id="SignalP"/>
    </source>
</evidence>
<dbReference type="RefSeq" id="WP_344133643.1">
    <property type="nucleotide sequence ID" value="NZ_BAAALT010000121.1"/>
</dbReference>
<sequence>MIGRRIAAVVVGITAATVLSVPASAGAPFPTEFALPTGFLPEGIAIGDRPVAYFGSRADGDIFRVNLATGEGEVISQGPGPGNPTVGIKVDQRGRLFAAGGGAGSARVVDTRSGAILVSYQLVTPVPGANNTFINDVVLTPDAAYFTDSRSAVLFRLPLGRHGTLPAAAEPITLGGDWAPGADGVAPSANGIARTPDGRALIVVASNLGKLFRVEPATGVATLIDLGGETVVNGDGLLLSGHTLYVVQNRLNTVAVIRLDRRGTAGTVTQRITDTRFDVPTTVAAFGNRLYLPNARFGIASPEAATYNAVAIARP</sequence>
<evidence type="ECO:0000313" key="2">
    <source>
        <dbReference type="EMBL" id="GAA1813035.1"/>
    </source>
</evidence>
<reference evidence="2 3" key="1">
    <citation type="journal article" date="2019" name="Int. J. Syst. Evol. Microbiol.">
        <title>The Global Catalogue of Microorganisms (GCM) 10K type strain sequencing project: providing services to taxonomists for standard genome sequencing and annotation.</title>
        <authorList>
            <consortium name="The Broad Institute Genomics Platform"/>
            <consortium name="The Broad Institute Genome Sequencing Center for Infectious Disease"/>
            <person name="Wu L."/>
            <person name="Ma J."/>
        </authorList>
    </citation>
    <scope>NUCLEOTIDE SEQUENCE [LARGE SCALE GENOMIC DNA]</scope>
    <source>
        <strain evidence="2 3">JCM 13250</strain>
    </source>
</reference>
<dbReference type="Gene3D" id="2.130.10.10">
    <property type="entry name" value="YVTN repeat-like/Quinoprotein amine dehydrogenase"/>
    <property type="match status" value="2"/>
</dbReference>
<keyword evidence="1" id="KW-0732">Signal</keyword>
<gene>
    <name evidence="2" type="ORF">GCM10009682_37760</name>
</gene>
<keyword evidence="3" id="KW-1185">Reference proteome</keyword>
<feature type="signal peptide" evidence="1">
    <location>
        <begin position="1"/>
        <end position="25"/>
    </location>
</feature>
<comment type="caution">
    <text evidence="2">The sequence shown here is derived from an EMBL/GenBank/DDBJ whole genome shotgun (WGS) entry which is preliminary data.</text>
</comment>
<dbReference type="SUPFAM" id="SSF63829">
    <property type="entry name" value="Calcium-dependent phosphotriesterase"/>
    <property type="match status" value="1"/>
</dbReference>
<dbReference type="EMBL" id="BAAALT010000121">
    <property type="protein sequence ID" value="GAA1813035.1"/>
    <property type="molecule type" value="Genomic_DNA"/>
</dbReference>
<organism evidence="2 3">
    <name type="scientific">Luedemannella flava</name>
    <dbReference type="NCBI Taxonomy" id="349316"/>
    <lineage>
        <taxon>Bacteria</taxon>
        <taxon>Bacillati</taxon>
        <taxon>Actinomycetota</taxon>
        <taxon>Actinomycetes</taxon>
        <taxon>Micromonosporales</taxon>
        <taxon>Micromonosporaceae</taxon>
        <taxon>Luedemannella</taxon>
    </lineage>
</organism>
<dbReference type="PANTHER" id="PTHR47197">
    <property type="entry name" value="PROTEIN NIRF"/>
    <property type="match status" value="1"/>
</dbReference>
<dbReference type="InterPro" id="IPR051200">
    <property type="entry name" value="Host-pathogen_enzymatic-act"/>
</dbReference>
<protein>
    <recommendedName>
        <fullName evidence="4">Superoxide dismutase</fullName>
    </recommendedName>
</protein>
<feature type="chain" id="PRO_5046455246" description="Superoxide dismutase" evidence="1">
    <location>
        <begin position="26"/>
        <end position="315"/>
    </location>
</feature>
<proteinExistence type="predicted"/>
<name>A0ABN2M7B3_9ACTN</name>
<evidence type="ECO:0000313" key="3">
    <source>
        <dbReference type="Proteomes" id="UP001500218"/>
    </source>
</evidence>
<dbReference type="Proteomes" id="UP001500218">
    <property type="component" value="Unassembled WGS sequence"/>
</dbReference>
<dbReference type="PANTHER" id="PTHR47197:SF3">
    <property type="entry name" value="DIHYDRO-HEME D1 DEHYDROGENASE"/>
    <property type="match status" value="1"/>
</dbReference>